<comment type="caution">
    <text evidence="6">Lacks conserved residue(s) required for the propagation of feature annotation.</text>
</comment>
<keyword evidence="4 6" id="KW-1133">Transmembrane helix</keyword>
<comment type="similarity">
    <text evidence="2 6">Belongs to the SURF1 family.</text>
</comment>
<protein>
    <recommendedName>
        <fullName evidence="6">SURF1-like protein</fullName>
    </recommendedName>
</protein>
<dbReference type="PANTHER" id="PTHR23427:SF2">
    <property type="entry name" value="SURFEIT LOCUS PROTEIN 1"/>
    <property type="match status" value="1"/>
</dbReference>
<evidence type="ECO:0000256" key="6">
    <source>
        <dbReference type="RuleBase" id="RU363076"/>
    </source>
</evidence>
<evidence type="ECO:0000313" key="8">
    <source>
        <dbReference type="EMBL" id="TFI02631.1"/>
    </source>
</evidence>
<dbReference type="Pfam" id="PF02104">
    <property type="entry name" value="SURF1"/>
    <property type="match status" value="1"/>
</dbReference>
<dbReference type="Proteomes" id="UP000298017">
    <property type="component" value="Unassembled WGS sequence"/>
</dbReference>
<evidence type="ECO:0000256" key="4">
    <source>
        <dbReference type="ARBA" id="ARBA00022989"/>
    </source>
</evidence>
<name>A0AAX2SFJ0_KOCRH</name>
<evidence type="ECO:0000256" key="1">
    <source>
        <dbReference type="ARBA" id="ARBA00004370"/>
    </source>
</evidence>
<keyword evidence="5 6" id="KW-0472">Membrane</keyword>
<dbReference type="AlphaFoldDB" id="A0AAX2SFJ0"/>
<accession>A0AAX2SFJ0</accession>
<feature type="region of interest" description="Disordered" evidence="7">
    <location>
        <begin position="297"/>
        <end position="324"/>
    </location>
</feature>
<dbReference type="EMBL" id="SPNK01000002">
    <property type="protein sequence ID" value="TFI02631.1"/>
    <property type="molecule type" value="Genomic_DNA"/>
</dbReference>
<reference evidence="8 9" key="1">
    <citation type="submission" date="2019-03" db="EMBL/GenBank/DDBJ databases">
        <title>Genome Sequencing and Assembly of Various Microbes Isolated from Alder Root Nodule.</title>
        <authorList>
            <person name="Swanson E."/>
            <person name="Sevigny J.L."/>
            <person name="Pesce C."/>
            <person name="Davis I."/>
            <person name="Kleiner V."/>
            <person name="Tisa L."/>
        </authorList>
    </citation>
    <scope>NUCLEOTIDE SEQUENCE [LARGE SCALE GENOMIC DNA]</scope>
    <source>
        <strain evidence="8 9">4R-31</strain>
    </source>
</reference>
<evidence type="ECO:0000313" key="9">
    <source>
        <dbReference type="Proteomes" id="UP000298017"/>
    </source>
</evidence>
<evidence type="ECO:0000256" key="5">
    <source>
        <dbReference type="ARBA" id="ARBA00023136"/>
    </source>
</evidence>
<dbReference type="PROSITE" id="PS50895">
    <property type="entry name" value="SURF1"/>
    <property type="match status" value="1"/>
</dbReference>
<dbReference type="RefSeq" id="WP_047978241.1">
    <property type="nucleotide sequence ID" value="NZ_CP072262.1"/>
</dbReference>
<comment type="caution">
    <text evidence="8">The sequence shown here is derived from an EMBL/GenBank/DDBJ whole genome shotgun (WGS) entry which is preliminary data.</text>
</comment>
<organism evidence="8 9">
    <name type="scientific">Kocuria rhizophila</name>
    <dbReference type="NCBI Taxonomy" id="72000"/>
    <lineage>
        <taxon>Bacteria</taxon>
        <taxon>Bacillati</taxon>
        <taxon>Actinomycetota</taxon>
        <taxon>Actinomycetes</taxon>
        <taxon>Micrococcales</taxon>
        <taxon>Micrococcaceae</taxon>
        <taxon>Kocuria</taxon>
    </lineage>
</organism>
<dbReference type="InterPro" id="IPR045214">
    <property type="entry name" value="Surf1/Surf4"/>
</dbReference>
<evidence type="ECO:0000256" key="2">
    <source>
        <dbReference type="ARBA" id="ARBA00007165"/>
    </source>
</evidence>
<comment type="subcellular location">
    <subcellularLocation>
        <location evidence="6">Cell membrane</location>
        <topology evidence="6">Multi-pass membrane protein</topology>
    </subcellularLocation>
    <subcellularLocation>
        <location evidence="1">Membrane</location>
    </subcellularLocation>
</comment>
<keyword evidence="6" id="KW-1003">Cell membrane</keyword>
<dbReference type="PANTHER" id="PTHR23427">
    <property type="entry name" value="SURFEIT LOCUS PROTEIN"/>
    <property type="match status" value="1"/>
</dbReference>
<sequence>MRKYSFLTSPAWIGWFALTCVAAVVCLYLAQWQMSRNDHLVAENTRITENYDAAPYDAAQGTPLFADYDESKTWHPVTLEGSYVPEDTVLIRNRPHDGRVGYDVVVPFRTAEGTVVAVDRGWIPTDNSANGMPSAVPPPPGGTVSVTVRLRPSEGTVDRGAPEGQSASIDLPVLGTQWGGDVATEGYGELVSEEPPAANTPQAAERPEVDYGPHLSYSMQWYAFAVLVFVAYGYSARQHVKNEEWDRAYAAEVERQLARYYDAEGNYIGDVDESLVIRQLQMADDMPAHLKSLYRPKRTRASSVPTAEDEEDALLDALEAQNRR</sequence>
<proteinExistence type="inferred from homology"/>
<feature type="compositionally biased region" description="Low complexity" evidence="7">
    <location>
        <begin position="315"/>
        <end position="324"/>
    </location>
</feature>
<dbReference type="InterPro" id="IPR002994">
    <property type="entry name" value="Surf1/Shy1"/>
</dbReference>
<evidence type="ECO:0000256" key="3">
    <source>
        <dbReference type="ARBA" id="ARBA00022692"/>
    </source>
</evidence>
<dbReference type="GO" id="GO:0005886">
    <property type="term" value="C:plasma membrane"/>
    <property type="evidence" value="ECO:0007669"/>
    <property type="project" value="UniProtKB-SubCell"/>
</dbReference>
<dbReference type="CDD" id="cd06662">
    <property type="entry name" value="SURF1"/>
    <property type="match status" value="1"/>
</dbReference>
<keyword evidence="9" id="KW-1185">Reference proteome</keyword>
<evidence type="ECO:0000256" key="7">
    <source>
        <dbReference type="SAM" id="MobiDB-lite"/>
    </source>
</evidence>
<feature type="transmembrane region" description="Helical" evidence="6">
    <location>
        <begin position="12"/>
        <end position="30"/>
    </location>
</feature>
<gene>
    <name evidence="8" type="ORF">E4P33_03310</name>
</gene>
<keyword evidence="3 6" id="KW-0812">Transmembrane</keyword>